<dbReference type="InterPro" id="IPR000801">
    <property type="entry name" value="Esterase-like"/>
</dbReference>
<protein>
    <recommendedName>
        <fullName evidence="3">Esterase/lipase superfamily enzyme</fullName>
    </recommendedName>
</protein>
<dbReference type="EMBL" id="JAGGJA010000019">
    <property type="protein sequence ID" value="MCW9708942.1"/>
    <property type="molecule type" value="Genomic_DNA"/>
</dbReference>
<dbReference type="Proteomes" id="UP001207918">
    <property type="component" value="Unassembled WGS sequence"/>
</dbReference>
<accession>A0ABT3PSX2</accession>
<dbReference type="RefSeq" id="WP_265767758.1">
    <property type="nucleotide sequence ID" value="NZ_JAGGJA010000019.1"/>
</dbReference>
<dbReference type="Gene3D" id="3.40.50.1820">
    <property type="entry name" value="alpha/beta hydrolase"/>
    <property type="match status" value="1"/>
</dbReference>
<keyword evidence="2" id="KW-1185">Reference proteome</keyword>
<evidence type="ECO:0008006" key="3">
    <source>
        <dbReference type="Google" id="ProtNLM"/>
    </source>
</evidence>
<dbReference type="InterPro" id="IPR029058">
    <property type="entry name" value="AB_hydrolase_fold"/>
</dbReference>
<dbReference type="SUPFAM" id="SSF53474">
    <property type="entry name" value="alpha/beta-Hydrolases"/>
    <property type="match status" value="1"/>
</dbReference>
<name>A0ABT3PSX2_9BACT</name>
<reference evidence="1 2" key="1">
    <citation type="submission" date="2021-03" db="EMBL/GenBank/DDBJ databases">
        <title>Aliifodinibius sp. nov., a new bacterium isolated from saline soil.</title>
        <authorList>
            <person name="Galisteo C."/>
            <person name="De La Haba R."/>
            <person name="Sanchez-Porro C."/>
            <person name="Ventosa A."/>
        </authorList>
    </citation>
    <scope>NUCLEOTIDE SEQUENCE [LARGE SCALE GENOMIC DNA]</scope>
    <source>
        <strain evidence="1 2">1BSP15-2V2</strain>
    </source>
</reference>
<evidence type="ECO:0000313" key="1">
    <source>
        <dbReference type="EMBL" id="MCW9708942.1"/>
    </source>
</evidence>
<dbReference type="Pfam" id="PF00756">
    <property type="entry name" value="Esterase"/>
    <property type="match status" value="1"/>
</dbReference>
<comment type="caution">
    <text evidence="1">The sequence shown here is derived from an EMBL/GenBank/DDBJ whole genome shotgun (WGS) entry which is preliminary data.</text>
</comment>
<proteinExistence type="predicted"/>
<gene>
    <name evidence="1" type="ORF">J6I44_18930</name>
</gene>
<evidence type="ECO:0000313" key="2">
    <source>
        <dbReference type="Proteomes" id="UP001207918"/>
    </source>
</evidence>
<sequence>MMEINTHNWRSPSLGKDLTLKVYGSSGTPIIGIPTRGASCGQWEEFGMVDAISYQIENGFNQLYCVSSVDSESFLNEDASPSQRLVRHQQYESYLVDEVVSYIKDQNPIDYLIIAGTDLGGYHAINTALKHPAEFDKAIGLSGIYDIKKFMNGYYEDDVYYNNPMDFIPNLSRQPILNNIRDIDFRLVSYHNDPRMDYSRRLSNVFRMKFIEHKLDIWDMDSRDEWSQWQQMLKTHII</sequence>
<organism evidence="1 2">
    <name type="scientific">Fodinibius salsisoli</name>
    <dbReference type="NCBI Taxonomy" id="2820877"/>
    <lineage>
        <taxon>Bacteria</taxon>
        <taxon>Pseudomonadati</taxon>
        <taxon>Balneolota</taxon>
        <taxon>Balneolia</taxon>
        <taxon>Balneolales</taxon>
        <taxon>Balneolaceae</taxon>
        <taxon>Fodinibius</taxon>
    </lineage>
</organism>